<comment type="similarity">
    <text evidence="1 5">Belongs to the HAD-like hydrolase superfamily. NagD family.</text>
</comment>
<dbReference type="GO" id="GO:0016791">
    <property type="term" value="F:phosphatase activity"/>
    <property type="evidence" value="ECO:0007669"/>
    <property type="project" value="TreeGrafter"/>
</dbReference>
<dbReference type="GO" id="GO:0046872">
    <property type="term" value="F:metal ion binding"/>
    <property type="evidence" value="ECO:0007669"/>
    <property type="project" value="UniProtKB-KW"/>
</dbReference>
<dbReference type="Pfam" id="PF13242">
    <property type="entry name" value="Hydrolase_like"/>
    <property type="match status" value="1"/>
</dbReference>
<evidence type="ECO:0000256" key="5">
    <source>
        <dbReference type="PIRNR" id="PIRNR000915"/>
    </source>
</evidence>
<protein>
    <recommendedName>
        <fullName evidence="5">Acid sugar phosphatase</fullName>
        <ecNumber evidence="5">3.1.3.-</ecNumber>
    </recommendedName>
</protein>
<name>A0A1X7JAF3_9BACL</name>
<feature type="binding site" evidence="7">
    <location>
        <position position="193"/>
    </location>
    <ligand>
        <name>substrate</name>
    </ligand>
</feature>
<dbReference type="Proteomes" id="UP000193834">
    <property type="component" value="Unassembled WGS sequence"/>
</dbReference>
<evidence type="ECO:0000313" key="9">
    <source>
        <dbReference type="EMBL" id="SMG24801.1"/>
    </source>
</evidence>
<sequence>MMMTSASGRIYALIDLDGTMFHGSERIDGAELFIRALQEWSIPYLFVTNNSSRTAEEVSGLLNHMDIPARPEDVLTTAQAAALYIKRNYEGKRVYMIGETGLEQACNEAGLNWTVEMDEAYAGEIEVVVQGIDRSFNYAKLEAASTAVRKGAVFIATNPDVMLPSDRGLSPGSGSLSRAIEAASGVKPIYIGKPEPIIMNIALDRLQCTPQEAIVIGDNMMTDMLAGARAGCRTALVLTGVTTSENLASYKASSGVEPEVICSTLAEMKDWLYREYTRNQGVMKHTERKRYDVGTSRNRA</sequence>
<dbReference type="GO" id="GO:0005737">
    <property type="term" value="C:cytoplasm"/>
    <property type="evidence" value="ECO:0007669"/>
    <property type="project" value="TreeGrafter"/>
</dbReference>
<proteinExistence type="inferred from homology"/>
<accession>A0A1X7JAF3</accession>
<comment type="function">
    <text evidence="5">Catalyzes the dephosphorylation of 2-6 carbon acid sugars in vitro.</text>
</comment>
<dbReference type="InterPro" id="IPR023214">
    <property type="entry name" value="HAD_sf"/>
</dbReference>
<dbReference type="PANTHER" id="PTHR19288:SF46">
    <property type="entry name" value="HALOACID DEHALOGENASE-LIKE HYDROLASE DOMAIN-CONTAINING PROTEIN 2"/>
    <property type="match status" value="1"/>
</dbReference>
<feature type="binding site" evidence="8">
    <location>
        <position position="17"/>
    </location>
    <ligand>
        <name>Mg(2+)</name>
        <dbReference type="ChEBI" id="CHEBI:18420"/>
    </ligand>
</feature>
<dbReference type="SUPFAM" id="SSF56784">
    <property type="entry name" value="HAD-like"/>
    <property type="match status" value="1"/>
</dbReference>
<reference evidence="9 10" key="1">
    <citation type="submission" date="2017-04" db="EMBL/GenBank/DDBJ databases">
        <authorList>
            <person name="Afonso C.L."/>
            <person name="Miller P.J."/>
            <person name="Scott M.A."/>
            <person name="Spackman E."/>
            <person name="Goraichik I."/>
            <person name="Dimitrov K.M."/>
            <person name="Suarez D.L."/>
            <person name="Swayne D.E."/>
        </authorList>
    </citation>
    <scope>NUCLEOTIDE SEQUENCE [LARGE SCALE GENOMIC DNA]</scope>
    <source>
        <strain evidence="9 10">11</strain>
    </source>
</reference>
<evidence type="ECO:0000256" key="3">
    <source>
        <dbReference type="ARBA" id="ARBA00022801"/>
    </source>
</evidence>
<keyword evidence="2 5" id="KW-0479">Metal-binding</keyword>
<gene>
    <name evidence="9" type="ORF">SAMN06295960_1401</name>
</gene>
<keyword evidence="3" id="KW-0378">Hydrolase</keyword>
<dbReference type="STRING" id="1852522.SAMN06295960_1401"/>
<keyword evidence="4 5" id="KW-0460">Magnesium</keyword>
<dbReference type="Gene3D" id="3.40.50.1000">
    <property type="entry name" value="HAD superfamily/HAD-like"/>
    <property type="match status" value="2"/>
</dbReference>
<comment type="cofactor">
    <cofactor evidence="8">
        <name>Mg(2+)</name>
        <dbReference type="ChEBI" id="CHEBI:18420"/>
    </cofactor>
    <text evidence="8">Divalent metal ions. Mg(2+) is the most effective.</text>
</comment>
<evidence type="ECO:0000256" key="6">
    <source>
        <dbReference type="PIRSR" id="PIRSR000915-1"/>
    </source>
</evidence>
<dbReference type="EMBL" id="FXAZ01000001">
    <property type="protein sequence ID" value="SMG24801.1"/>
    <property type="molecule type" value="Genomic_DNA"/>
</dbReference>
<dbReference type="InterPro" id="IPR036412">
    <property type="entry name" value="HAD-like_sf"/>
</dbReference>
<feature type="active site" description="Nucleophile" evidence="6">
    <location>
        <position position="15"/>
    </location>
</feature>
<keyword evidence="10" id="KW-1185">Reference proteome</keyword>
<dbReference type="NCBIfam" id="TIGR01457">
    <property type="entry name" value="HAD-SF-IIA-hyp2"/>
    <property type="match status" value="1"/>
</dbReference>
<dbReference type="InterPro" id="IPR006354">
    <property type="entry name" value="HAD-SF_hydro_IIA_hyp1"/>
</dbReference>
<evidence type="ECO:0000256" key="2">
    <source>
        <dbReference type="ARBA" id="ARBA00022723"/>
    </source>
</evidence>
<evidence type="ECO:0000256" key="7">
    <source>
        <dbReference type="PIRSR" id="PIRSR000915-2"/>
    </source>
</evidence>
<feature type="active site" description="Proton donor" evidence="6">
    <location>
        <position position="17"/>
    </location>
</feature>
<dbReference type="NCBIfam" id="TIGR01460">
    <property type="entry name" value="HAD-SF-IIA"/>
    <property type="match status" value="1"/>
</dbReference>
<dbReference type="EC" id="3.1.3.-" evidence="5"/>
<organism evidence="9 10">
    <name type="scientific">Paenibacillus aquistagni</name>
    <dbReference type="NCBI Taxonomy" id="1852522"/>
    <lineage>
        <taxon>Bacteria</taxon>
        <taxon>Bacillati</taxon>
        <taxon>Bacillota</taxon>
        <taxon>Bacilli</taxon>
        <taxon>Bacillales</taxon>
        <taxon>Paenibacillaceae</taxon>
        <taxon>Paenibacillus</taxon>
    </lineage>
</organism>
<dbReference type="PIRSF" id="PIRSF000915">
    <property type="entry name" value="PGP-type_phosphatase"/>
    <property type="match status" value="1"/>
</dbReference>
<feature type="binding site" evidence="8">
    <location>
        <position position="15"/>
    </location>
    <ligand>
        <name>Mg(2+)</name>
        <dbReference type="ChEBI" id="CHEBI:18420"/>
    </ligand>
</feature>
<evidence type="ECO:0000256" key="8">
    <source>
        <dbReference type="PIRSR" id="PIRSR000915-3"/>
    </source>
</evidence>
<evidence type="ECO:0000313" key="10">
    <source>
        <dbReference type="Proteomes" id="UP000193834"/>
    </source>
</evidence>
<dbReference type="InterPro" id="IPR006357">
    <property type="entry name" value="HAD-SF_hydro_IIA"/>
</dbReference>
<dbReference type="PANTHER" id="PTHR19288">
    <property type="entry name" value="4-NITROPHENYLPHOSPHATASE-RELATED"/>
    <property type="match status" value="1"/>
</dbReference>
<dbReference type="AlphaFoldDB" id="A0A1X7JAF3"/>
<dbReference type="Pfam" id="PF13344">
    <property type="entry name" value="Hydrolase_6"/>
    <property type="match status" value="1"/>
</dbReference>
<feature type="binding site" evidence="8">
    <location>
        <position position="218"/>
    </location>
    <ligand>
        <name>Mg(2+)</name>
        <dbReference type="ChEBI" id="CHEBI:18420"/>
    </ligand>
</feature>
<evidence type="ECO:0000256" key="1">
    <source>
        <dbReference type="ARBA" id="ARBA00006696"/>
    </source>
</evidence>
<evidence type="ECO:0000256" key="4">
    <source>
        <dbReference type="ARBA" id="ARBA00022842"/>
    </source>
</evidence>